<dbReference type="PANTHER" id="PTHR46481:SF10">
    <property type="entry name" value="ZINC FINGER BED DOMAIN-CONTAINING PROTEIN 39"/>
    <property type="match status" value="1"/>
</dbReference>
<protein>
    <recommendedName>
        <fullName evidence="7">HAT C-terminal dimerisation domain-containing protein</fullName>
    </recommendedName>
</protein>
<feature type="region of interest" description="Disordered" evidence="6">
    <location>
        <begin position="562"/>
        <end position="584"/>
    </location>
</feature>
<reference evidence="8" key="1">
    <citation type="submission" date="2024-03" db="EMBL/GenBank/DDBJ databases">
        <title>WGS assembly of Saponaria officinalis var. Norfolk2.</title>
        <authorList>
            <person name="Jenkins J."/>
            <person name="Shu S."/>
            <person name="Grimwood J."/>
            <person name="Barry K."/>
            <person name="Goodstein D."/>
            <person name="Schmutz J."/>
            <person name="Leebens-Mack J."/>
            <person name="Osbourn A."/>
        </authorList>
    </citation>
    <scope>NUCLEOTIDE SEQUENCE [LARGE SCALE GENOMIC DNA]</scope>
    <source>
        <strain evidence="8">JIC</strain>
    </source>
</reference>
<dbReference type="AlphaFoldDB" id="A0AAW1GVB5"/>
<dbReference type="SUPFAM" id="SSF53098">
    <property type="entry name" value="Ribonuclease H-like"/>
    <property type="match status" value="1"/>
</dbReference>
<keyword evidence="9" id="KW-1185">Reference proteome</keyword>
<evidence type="ECO:0000259" key="7">
    <source>
        <dbReference type="Pfam" id="PF05699"/>
    </source>
</evidence>
<dbReference type="EMBL" id="JBDFQZ010000014">
    <property type="protein sequence ID" value="KAK9666421.1"/>
    <property type="molecule type" value="Genomic_DNA"/>
</dbReference>
<keyword evidence="4" id="KW-0862">Zinc</keyword>
<comment type="caution">
    <text evidence="8">The sequence shown here is derived from an EMBL/GenBank/DDBJ whole genome shotgun (WGS) entry which is preliminary data.</text>
</comment>
<dbReference type="PANTHER" id="PTHR46481">
    <property type="entry name" value="ZINC FINGER BED DOMAIN-CONTAINING PROTEIN 4"/>
    <property type="match status" value="1"/>
</dbReference>
<evidence type="ECO:0000313" key="9">
    <source>
        <dbReference type="Proteomes" id="UP001443914"/>
    </source>
</evidence>
<dbReference type="Proteomes" id="UP001443914">
    <property type="component" value="Unassembled WGS sequence"/>
</dbReference>
<evidence type="ECO:0000256" key="5">
    <source>
        <dbReference type="ARBA" id="ARBA00023242"/>
    </source>
</evidence>
<dbReference type="GO" id="GO:0046983">
    <property type="term" value="F:protein dimerization activity"/>
    <property type="evidence" value="ECO:0007669"/>
    <property type="project" value="InterPro"/>
</dbReference>
<dbReference type="InterPro" id="IPR052035">
    <property type="entry name" value="ZnF_BED_domain_contain"/>
</dbReference>
<dbReference type="InterPro" id="IPR012337">
    <property type="entry name" value="RNaseH-like_sf"/>
</dbReference>
<name>A0AAW1GVB5_SAPOF</name>
<dbReference type="Pfam" id="PF05699">
    <property type="entry name" value="Dimer_Tnp_hAT"/>
    <property type="match status" value="1"/>
</dbReference>
<keyword evidence="5" id="KW-0539">Nucleus</keyword>
<evidence type="ECO:0000256" key="1">
    <source>
        <dbReference type="ARBA" id="ARBA00004123"/>
    </source>
</evidence>
<feature type="region of interest" description="Disordered" evidence="6">
    <location>
        <begin position="1"/>
        <end position="31"/>
    </location>
</feature>
<dbReference type="InterPro" id="IPR008906">
    <property type="entry name" value="HATC_C_dom"/>
</dbReference>
<sequence>MSKEISVDTEEVISENAPIPNPNYPIQNPDSNLNPPQNGMSFSLDAIIDLEFFATYTNFDDPLFDVVTGDVFEDYAKNCVRNDFTKVSKKTLRRKIIDVYDKRKKGIKAMFSEFNRRLVVTCDLWSSFSGDDHFVSVICHWINDDWLLEKYVIGFDVLYKYDHVDIASKMIELLNEFNLKGKVGLISFDDAISKEKCMEHLVDEFDPLVKLLSHDRTFATAVDLCGQEVMDQVAPFLDPFRELIKWFRCNPEKKKEYRALCRSKGYRPTRFHLDSSDDWKCAYEDLSDLSRNKEILMTVYNGCPDHSPLLWSHWDDRIYALGMVEYFENVASRFSWPYDVNCHLVIHDCINIIHGLKEYEDEDPQFCSIARNIRSKWLELFPEIPTIYCLGTILDPRFKIEGLRQLLVYYYEALGVDYNVDEKVADCKNALRQLHAHYEPGSSSDEDDICLGFELDVFVKAMKRRRVNDQEFSGDLGEYLFFNFEFSADDKDQWFEITKWWEKKEELFPVLSKIVRDVLCTPMSTRIPKSDRCPEKRVLDEQRSRLPRELIPVCICKTDWDLTEDGHRGRDPDYRRLSSDSEAD</sequence>
<comment type="subcellular location">
    <subcellularLocation>
        <location evidence="1">Nucleus</location>
    </subcellularLocation>
</comment>
<keyword evidence="3" id="KW-0863">Zinc-finger</keyword>
<accession>A0AAW1GVB5</accession>
<proteinExistence type="predicted"/>
<evidence type="ECO:0000256" key="2">
    <source>
        <dbReference type="ARBA" id="ARBA00022723"/>
    </source>
</evidence>
<dbReference type="GO" id="GO:0005634">
    <property type="term" value="C:nucleus"/>
    <property type="evidence" value="ECO:0007669"/>
    <property type="project" value="UniProtKB-SubCell"/>
</dbReference>
<dbReference type="GO" id="GO:0008270">
    <property type="term" value="F:zinc ion binding"/>
    <property type="evidence" value="ECO:0007669"/>
    <property type="project" value="UniProtKB-KW"/>
</dbReference>
<gene>
    <name evidence="8" type="ORF">RND81_14G183400</name>
</gene>
<evidence type="ECO:0000256" key="4">
    <source>
        <dbReference type="ARBA" id="ARBA00022833"/>
    </source>
</evidence>
<feature type="domain" description="HAT C-terminal dimerisation" evidence="7">
    <location>
        <begin position="492"/>
        <end position="560"/>
    </location>
</feature>
<evidence type="ECO:0000256" key="3">
    <source>
        <dbReference type="ARBA" id="ARBA00022771"/>
    </source>
</evidence>
<organism evidence="8 9">
    <name type="scientific">Saponaria officinalis</name>
    <name type="common">Common soapwort</name>
    <name type="synonym">Lychnis saponaria</name>
    <dbReference type="NCBI Taxonomy" id="3572"/>
    <lineage>
        <taxon>Eukaryota</taxon>
        <taxon>Viridiplantae</taxon>
        <taxon>Streptophyta</taxon>
        <taxon>Embryophyta</taxon>
        <taxon>Tracheophyta</taxon>
        <taxon>Spermatophyta</taxon>
        <taxon>Magnoliopsida</taxon>
        <taxon>eudicotyledons</taxon>
        <taxon>Gunneridae</taxon>
        <taxon>Pentapetalae</taxon>
        <taxon>Caryophyllales</taxon>
        <taxon>Caryophyllaceae</taxon>
        <taxon>Caryophylleae</taxon>
        <taxon>Saponaria</taxon>
    </lineage>
</organism>
<evidence type="ECO:0000313" key="8">
    <source>
        <dbReference type="EMBL" id="KAK9666421.1"/>
    </source>
</evidence>
<evidence type="ECO:0000256" key="6">
    <source>
        <dbReference type="SAM" id="MobiDB-lite"/>
    </source>
</evidence>
<keyword evidence="2" id="KW-0479">Metal-binding</keyword>